<evidence type="ECO:0000256" key="3">
    <source>
        <dbReference type="ARBA" id="ARBA00022840"/>
    </source>
</evidence>
<evidence type="ECO:0000256" key="5">
    <source>
        <dbReference type="ARBA" id="ARBA00061030"/>
    </source>
</evidence>
<feature type="compositionally biased region" description="Basic and acidic residues" evidence="8">
    <location>
        <begin position="689"/>
        <end position="698"/>
    </location>
</feature>
<organism evidence="10 11">
    <name type="scientific">Chytriomyces confervae</name>
    <dbReference type="NCBI Taxonomy" id="246404"/>
    <lineage>
        <taxon>Eukaryota</taxon>
        <taxon>Fungi</taxon>
        <taxon>Fungi incertae sedis</taxon>
        <taxon>Chytridiomycota</taxon>
        <taxon>Chytridiomycota incertae sedis</taxon>
        <taxon>Chytridiomycetes</taxon>
        <taxon>Chytridiales</taxon>
        <taxon>Chytriomycetaceae</taxon>
        <taxon>Chytriomyces</taxon>
    </lineage>
</organism>
<evidence type="ECO:0000313" key="11">
    <source>
        <dbReference type="Proteomes" id="UP000320333"/>
    </source>
</evidence>
<dbReference type="CDD" id="cd01367">
    <property type="entry name" value="KISc_KIF2_like"/>
    <property type="match status" value="1"/>
</dbReference>
<feature type="compositionally biased region" description="Polar residues" evidence="8">
    <location>
        <begin position="58"/>
        <end position="82"/>
    </location>
</feature>
<dbReference type="PRINTS" id="PR00380">
    <property type="entry name" value="KINESINHEAVY"/>
</dbReference>
<feature type="region of interest" description="Disordered" evidence="8">
    <location>
        <begin position="16"/>
        <end position="82"/>
    </location>
</feature>
<dbReference type="STRING" id="246404.A0A507FLC5"/>
<keyword evidence="4 6" id="KW-0505">Motor protein</keyword>
<dbReference type="EMBL" id="QEAP01000030">
    <property type="protein sequence ID" value="TPX77042.1"/>
    <property type="molecule type" value="Genomic_DNA"/>
</dbReference>
<proteinExistence type="inferred from homology"/>
<name>A0A507FLC5_9FUNG</name>
<feature type="compositionally biased region" description="Polar residues" evidence="8">
    <location>
        <begin position="699"/>
        <end position="710"/>
    </location>
</feature>
<dbReference type="PANTHER" id="PTHR47971:SF20">
    <property type="entry name" value="KINESIN-LIKE PROTEIN KIF24"/>
    <property type="match status" value="1"/>
</dbReference>
<dbReference type="Pfam" id="PF00225">
    <property type="entry name" value="Kinesin"/>
    <property type="match status" value="1"/>
</dbReference>
<dbReference type="InterPro" id="IPR036961">
    <property type="entry name" value="Kinesin_motor_dom_sf"/>
</dbReference>
<evidence type="ECO:0000256" key="6">
    <source>
        <dbReference type="PROSITE-ProRule" id="PRU00283"/>
    </source>
</evidence>
<dbReference type="PROSITE" id="PS00411">
    <property type="entry name" value="KINESIN_MOTOR_1"/>
    <property type="match status" value="1"/>
</dbReference>
<dbReference type="InterPro" id="IPR019821">
    <property type="entry name" value="Kinesin_motor_CS"/>
</dbReference>
<keyword evidence="2 6" id="KW-0547">Nucleotide-binding</keyword>
<keyword evidence="1 7" id="KW-0493">Microtubule</keyword>
<evidence type="ECO:0000256" key="1">
    <source>
        <dbReference type="ARBA" id="ARBA00022701"/>
    </source>
</evidence>
<dbReference type="InterPro" id="IPR027417">
    <property type="entry name" value="P-loop_NTPase"/>
</dbReference>
<dbReference type="GO" id="GO:0008017">
    <property type="term" value="F:microtubule binding"/>
    <property type="evidence" value="ECO:0007669"/>
    <property type="project" value="InterPro"/>
</dbReference>
<feature type="compositionally biased region" description="Basic and acidic residues" evidence="8">
    <location>
        <begin position="711"/>
        <end position="723"/>
    </location>
</feature>
<dbReference type="SMART" id="SM00129">
    <property type="entry name" value="KISc"/>
    <property type="match status" value="1"/>
</dbReference>
<dbReference type="Gene3D" id="3.40.850.10">
    <property type="entry name" value="Kinesin motor domain"/>
    <property type="match status" value="1"/>
</dbReference>
<accession>A0A507FLC5</accession>
<dbReference type="SUPFAM" id="SSF52540">
    <property type="entry name" value="P-loop containing nucleoside triphosphate hydrolases"/>
    <property type="match status" value="1"/>
</dbReference>
<feature type="domain" description="Kinesin motor" evidence="9">
    <location>
        <begin position="156"/>
        <end position="510"/>
    </location>
</feature>
<evidence type="ECO:0000256" key="7">
    <source>
        <dbReference type="RuleBase" id="RU000394"/>
    </source>
</evidence>
<feature type="region of interest" description="Disordered" evidence="8">
    <location>
        <begin position="687"/>
        <end position="723"/>
    </location>
</feature>
<feature type="region of interest" description="Disordered" evidence="8">
    <location>
        <begin position="644"/>
        <end position="674"/>
    </location>
</feature>
<dbReference type="AlphaFoldDB" id="A0A507FLC5"/>
<dbReference type="PANTHER" id="PTHR47971">
    <property type="entry name" value="KINESIN-RELATED PROTEIN 6"/>
    <property type="match status" value="1"/>
</dbReference>
<evidence type="ECO:0000256" key="8">
    <source>
        <dbReference type="SAM" id="MobiDB-lite"/>
    </source>
</evidence>
<evidence type="ECO:0000256" key="2">
    <source>
        <dbReference type="ARBA" id="ARBA00022741"/>
    </source>
</evidence>
<dbReference type="PROSITE" id="PS50067">
    <property type="entry name" value="KINESIN_MOTOR_2"/>
    <property type="match status" value="1"/>
</dbReference>
<sequence length="790" mass="87673">MNSPFRPPTAFIKASQERLKKVKSIRTQPPPTTSIEATQTRVPGTPPSKTVDRCQDTGPRSNSLVKGAKTSPSPVQQVPPTALTTPSKTAVEIEKRKSAREQRRAMAALVLQSQRGLNRDERQTRVYRDEISAFRNDFRSAAASDFSMECPGMDCRIKVVLRKRPLNSKELAKNAFDVATTRTATYPNSRVFIHEPKTRVDLSKHLETHAFIFDHAFDETSTNEQVYLATGKSLVKSIFEGGKGTFFAYGQTGSGKTHTIFGSNAEPGIYSYICNDLFRHIEDSCHTATFHLRVSFFEIYGPKIIDLLTPLSANQQPSIQLCEDKHGNLNLMHLHHETISSLPDLLALVQRGRSLRTTRPTSNNNESSRSHAIFQIQLVSSDAKSNGGVLSLVDLAGSERASTKKHTGKLAASSNTQKKIQSEGAEINKSLLSLKECIRALYKRSLGQQGDSVSDSTHVPFRGSKLTLVLRDSFLCINSQTVMVATISPGSDSVEHTLNTMRYADRVKELGSASRDERGLKSESIGLKMLSSVVRLDSLPHFKKGAFSTAALAADAGGAVNEFDGSEEIMESQMEMRRDRLTVSKLENYGESDSEVGETSQQHQKSDIETRSDEMKSCTDMNALRDLIRSSKLKPAISKFDRRSANASSKTCSDRSNESFCSEYSDEGSVEGHESAAGDFYQDALSTESHCDEQHSDASDVSSRSNATSASDRREQDYDADESEWRRYCKSSDELSTRQKHIAAVQTQFLEMDNLLLERFRSGRLGTGPYETQLTELLQQRLNSLRNLHE</sequence>
<evidence type="ECO:0000256" key="4">
    <source>
        <dbReference type="ARBA" id="ARBA00023175"/>
    </source>
</evidence>
<evidence type="ECO:0000259" key="9">
    <source>
        <dbReference type="PROSITE" id="PS50067"/>
    </source>
</evidence>
<dbReference type="GO" id="GO:0005524">
    <property type="term" value="F:ATP binding"/>
    <property type="evidence" value="ECO:0007669"/>
    <property type="project" value="UniProtKB-UniRule"/>
</dbReference>
<dbReference type="GO" id="GO:0005874">
    <property type="term" value="C:microtubule"/>
    <property type="evidence" value="ECO:0007669"/>
    <property type="project" value="UniProtKB-KW"/>
</dbReference>
<gene>
    <name evidence="10" type="ORF">CcCBS67573_g01691</name>
</gene>
<feature type="binding site" evidence="6">
    <location>
        <begin position="250"/>
        <end position="257"/>
    </location>
    <ligand>
        <name>ATP</name>
        <dbReference type="ChEBI" id="CHEBI:30616"/>
    </ligand>
</feature>
<keyword evidence="3 6" id="KW-0067">ATP-binding</keyword>
<reference evidence="10 11" key="1">
    <citation type="journal article" date="2019" name="Sci. Rep.">
        <title>Comparative genomics of chytrid fungi reveal insights into the obligate biotrophic and pathogenic lifestyle of Synchytrium endobioticum.</title>
        <authorList>
            <person name="van de Vossenberg B.T.L.H."/>
            <person name="Warris S."/>
            <person name="Nguyen H.D.T."/>
            <person name="van Gent-Pelzer M.P.E."/>
            <person name="Joly D.L."/>
            <person name="van de Geest H.C."/>
            <person name="Bonants P.J.M."/>
            <person name="Smith D.S."/>
            <person name="Levesque C.A."/>
            <person name="van der Lee T.A.J."/>
        </authorList>
    </citation>
    <scope>NUCLEOTIDE SEQUENCE [LARGE SCALE GENOMIC DNA]</scope>
    <source>
        <strain evidence="10 11">CBS 675.73</strain>
    </source>
</reference>
<feature type="compositionally biased region" description="Basic and acidic residues" evidence="8">
    <location>
        <begin position="604"/>
        <end position="617"/>
    </location>
</feature>
<dbReference type="GO" id="GO:0007019">
    <property type="term" value="P:microtubule depolymerization"/>
    <property type="evidence" value="ECO:0007669"/>
    <property type="project" value="TreeGrafter"/>
</dbReference>
<dbReference type="Proteomes" id="UP000320333">
    <property type="component" value="Unassembled WGS sequence"/>
</dbReference>
<dbReference type="FunFam" id="3.40.850.10:FF:000012">
    <property type="entry name" value="Kinesin-like protein"/>
    <property type="match status" value="1"/>
</dbReference>
<comment type="caution">
    <text evidence="10">The sequence shown here is derived from an EMBL/GenBank/DDBJ whole genome shotgun (WGS) entry which is preliminary data.</text>
</comment>
<dbReference type="InterPro" id="IPR001752">
    <property type="entry name" value="Kinesin_motor_dom"/>
</dbReference>
<protein>
    <recommendedName>
        <fullName evidence="7">Kinesin-like protein</fullName>
    </recommendedName>
</protein>
<evidence type="ECO:0000313" key="10">
    <source>
        <dbReference type="EMBL" id="TPX77042.1"/>
    </source>
</evidence>
<dbReference type="GO" id="GO:0003777">
    <property type="term" value="F:microtubule motor activity"/>
    <property type="evidence" value="ECO:0007669"/>
    <property type="project" value="InterPro"/>
</dbReference>
<dbReference type="GO" id="GO:0007018">
    <property type="term" value="P:microtubule-based movement"/>
    <property type="evidence" value="ECO:0007669"/>
    <property type="project" value="InterPro"/>
</dbReference>
<dbReference type="InterPro" id="IPR027640">
    <property type="entry name" value="Kinesin-like_fam"/>
</dbReference>
<dbReference type="OrthoDB" id="3176171at2759"/>
<feature type="compositionally biased region" description="Polar residues" evidence="8">
    <location>
        <begin position="33"/>
        <end position="42"/>
    </location>
</feature>
<comment type="similarity">
    <text evidence="5">Belongs to the TRAFAC class myosin-kinesin ATPase superfamily. Kinesin family. KIN-13 subfamily.</text>
</comment>
<feature type="region of interest" description="Disordered" evidence="8">
    <location>
        <begin position="589"/>
        <end position="617"/>
    </location>
</feature>
<keyword evidence="11" id="KW-1185">Reference proteome</keyword>